<sequence>YPFHDPPRKHTLATTSIDPKIGSSVIVRSSSNGPVLPRSFVRSYLKKLTSYDVESGILVLPWYGFGEFAFAFTFFELVLVDHTGSRYPCSVQFSVDAHGELACKG</sequence>
<name>A0A392QE56_9FABA</name>
<evidence type="ECO:0000313" key="2">
    <source>
        <dbReference type="Proteomes" id="UP000265520"/>
    </source>
</evidence>
<reference evidence="1 2" key="1">
    <citation type="journal article" date="2018" name="Front. Plant Sci.">
        <title>Red Clover (Trifolium pratense) and Zigzag Clover (T. medium) - A Picture of Genomic Similarities and Differences.</title>
        <authorList>
            <person name="Dluhosova J."/>
            <person name="Istvanek J."/>
            <person name="Nedelnik J."/>
            <person name="Repkova J."/>
        </authorList>
    </citation>
    <scope>NUCLEOTIDE SEQUENCE [LARGE SCALE GENOMIC DNA]</scope>
    <source>
        <strain evidence="2">cv. 10/8</strain>
        <tissue evidence="1">Leaf</tissue>
    </source>
</reference>
<comment type="caution">
    <text evidence="1">The sequence shown here is derived from an EMBL/GenBank/DDBJ whole genome shotgun (WGS) entry which is preliminary data.</text>
</comment>
<dbReference type="EMBL" id="LXQA010126843">
    <property type="protein sequence ID" value="MCI21796.1"/>
    <property type="molecule type" value="Genomic_DNA"/>
</dbReference>
<organism evidence="1 2">
    <name type="scientific">Trifolium medium</name>
    <dbReference type="NCBI Taxonomy" id="97028"/>
    <lineage>
        <taxon>Eukaryota</taxon>
        <taxon>Viridiplantae</taxon>
        <taxon>Streptophyta</taxon>
        <taxon>Embryophyta</taxon>
        <taxon>Tracheophyta</taxon>
        <taxon>Spermatophyta</taxon>
        <taxon>Magnoliopsida</taxon>
        <taxon>eudicotyledons</taxon>
        <taxon>Gunneridae</taxon>
        <taxon>Pentapetalae</taxon>
        <taxon>rosids</taxon>
        <taxon>fabids</taxon>
        <taxon>Fabales</taxon>
        <taxon>Fabaceae</taxon>
        <taxon>Papilionoideae</taxon>
        <taxon>50 kb inversion clade</taxon>
        <taxon>NPAAA clade</taxon>
        <taxon>Hologalegina</taxon>
        <taxon>IRL clade</taxon>
        <taxon>Trifolieae</taxon>
        <taxon>Trifolium</taxon>
    </lineage>
</organism>
<keyword evidence="2" id="KW-1185">Reference proteome</keyword>
<feature type="non-terminal residue" evidence="1">
    <location>
        <position position="1"/>
    </location>
</feature>
<dbReference type="AlphaFoldDB" id="A0A392QE56"/>
<proteinExistence type="predicted"/>
<dbReference type="Proteomes" id="UP000265520">
    <property type="component" value="Unassembled WGS sequence"/>
</dbReference>
<protein>
    <submittedName>
        <fullName evidence="1">Uncharacterized protein</fullName>
    </submittedName>
</protein>
<accession>A0A392QE56</accession>
<evidence type="ECO:0000313" key="1">
    <source>
        <dbReference type="EMBL" id="MCI21796.1"/>
    </source>
</evidence>